<evidence type="ECO:0000256" key="1">
    <source>
        <dbReference type="ARBA" id="ARBA00004173"/>
    </source>
</evidence>
<dbReference type="InterPro" id="IPR017789">
    <property type="entry name" value="Frataxin"/>
</dbReference>
<evidence type="ECO:0000256" key="5">
    <source>
        <dbReference type="ARBA" id="ARBA00022434"/>
    </source>
</evidence>
<dbReference type="GO" id="GO:0006879">
    <property type="term" value="P:intracellular iron ion homeostasis"/>
    <property type="evidence" value="ECO:0007669"/>
    <property type="project" value="UniProtKB-KW"/>
</dbReference>
<accession>A0A6P6MWS3</accession>
<evidence type="ECO:0000256" key="9">
    <source>
        <dbReference type="ARBA" id="ARBA00023002"/>
    </source>
</evidence>
<reference evidence="18" key="1">
    <citation type="submission" date="2025-08" db="UniProtKB">
        <authorList>
            <consortium name="RefSeq"/>
        </authorList>
    </citation>
    <scope>IDENTIFICATION</scope>
    <source>
        <strain evidence="18">Wakin</strain>
        <tissue evidence="18">Muscle</tissue>
    </source>
</reference>
<dbReference type="InterPro" id="IPR020895">
    <property type="entry name" value="Frataxin_CS"/>
</dbReference>
<dbReference type="InterPro" id="IPR002908">
    <property type="entry name" value="Frataxin/CyaY"/>
</dbReference>
<comment type="subunit">
    <text evidence="15">Interacts with ACO1. Interacts with ISCU (cytoplasmic form).</text>
</comment>
<dbReference type="OrthoDB" id="1897642at2759"/>
<proteinExistence type="inferred from homology"/>
<dbReference type="GO" id="GO:0005739">
    <property type="term" value="C:mitochondrion"/>
    <property type="evidence" value="ECO:0007669"/>
    <property type="project" value="UniProtKB-SubCell"/>
</dbReference>
<dbReference type="InterPro" id="IPR036524">
    <property type="entry name" value="Frataxin/CyaY_sf"/>
</dbReference>
<evidence type="ECO:0000256" key="10">
    <source>
        <dbReference type="ARBA" id="ARBA00023004"/>
    </source>
</evidence>
<evidence type="ECO:0000256" key="8">
    <source>
        <dbReference type="ARBA" id="ARBA00022946"/>
    </source>
</evidence>
<evidence type="ECO:0000256" key="6">
    <source>
        <dbReference type="ARBA" id="ARBA00022448"/>
    </source>
</evidence>
<dbReference type="GO" id="GO:0051537">
    <property type="term" value="F:2 iron, 2 sulfur cluster binding"/>
    <property type="evidence" value="ECO:0007669"/>
    <property type="project" value="TreeGrafter"/>
</dbReference>
<dbReference type="Gene3D" id="3.30.920.10">
    <property type="entry name" value="Frataxin/CyaY"/>
    <property type="match status" value="1"/>
</dbReference>
<dbReference type="NCBIfam" id="TIGR03422">
    <property type="entry name" value="mito_frataxin"/>
    <property type="match status" value="1"/>
</dbReference>
<evidence type="ECO:0000256" key="3">
    <source>
        <dbReference type="ARBA" id="ARBA00013107"/>
    </source>
</evidence>
<evidence type="ECO:0000313" key="18">
    <source>
        <dbReference type="RefSeq" id="XP_026100833.1"/>
    </source>
</evidence>
<dbReference type="GO" id="GO:0016226">
    <property type="term" value="P:iron-sulfur cluster assembly"/>
    <property type="evidence" value="ECO:0007669"/>
    <property type="project" value="InterPro"/>
</dbReference>
<comment type="catalytic activity">
    <reaction evidence="16">
        <text>4 Fe(2+) + O2 + 4 H(+) = 4 Fe(3+) + 2 H2O</text>
        <dbReference type="Rhea" id="RHEA:11148"/>
        <dbReference type="ChEBI" id="CHEBI:15377"/>
        <dbReference type="ChEBI" id="CHEBI:15378"/>
        <dbReference type="ChEBI" id="CHEBI:15379"/>
        <dbReference type="ChEBI" id="CHEBI:29033"/>
        <dbReference type="ChEBI" id="CHEBI:29034"/>
        <dbReference type="EC" id="1.16.3.1"/>
    </reaction>
</comment>
<dbReference type="PROSITE" id="PS50810">
    <property type="entry name" value="FRATAXIN_2"/>
    <property type="match status" value="1"/>
</dbReference>
<dbReference type="GO" id="GO:0008199">
    <property type="term" value="F:ferric iron binding"/>
    <property type="evidence" value="ECO:0007669"/>
    <property type="project" value="InterPro"/>
</dbReference>
<dbReference type="GO" id="GO:0034986">
    <property type="term" value="F:iron chaperone activity"/>
    <property type="evidence" value="ECO:0007669"/>
    <property type="project" value="TreeGrafter"/>
</dbReference>
<keyword evidence="5" id="KW-0409">Iron storage</keyword>
<dbReference type="EC" id="1.16.3.1" evidence="3"/>
<keyword evidence="10" id="KW-0408">Iron</keyword>
<protein>
    <recommendedName>
        <fullName evidence="4">Frataxin, mitochondrial</fullName>
        <ecNumber evidence="3">1.16.3.1</ecNumber>
    </recommendedName>
</protein>
<dbReference type="GO" id="GO:0008198">
    <property type="term" value="F:ferrous iron binding"/>
    <property type="evidence" value="ECO:0007669"/>
    <property type="project" value="TreeGrafter"/>
</dbReference>
<evidence type="ECO:0000256" key="2">
    <source>
        <dbReference type="ARBA" id="ARBA00008183"/>
    </source>
</evidence>
<dbReference type="RefSeq" id="XP_026100833.1">
    <property type="nucleotide sequence ID" value="XM_026245048.1"/>
</dbReference>
<dbReference type="Proteomes" id="UP000515129">
    <property type="component" value="Unplaced"/>
</dbReference>
<comment type="function">
    <text evidence="14">Modulates the RNA-binding activity of ACO1. May be involved in the cytoplasmic iron-sulfur protein biogenesis. May contribute to oxidative stress resistance and overall cell survival.</text>
</comment>
<dbReference type="PRINTS" id="PR00904">
    <property type="entry name" value="FRATAXIN"/>
</dbReference>
<evidence type="ECO:0000256" key="13">
    <source>
        <dbReference type="ARBA" id="ARBA00023133"/>
    </source>
</evidence>
<dbReference type="GO" id="GO:0006826">
    <property type="term" value="P:iron ion transport"/>
    <property type="evidence" value="ECO:0007669"/>
    <property type="project" value="UniProtKB-KW"/>
</dbReference>
<dbReference type="NCBIfam" id="TIGR03421">
    <property type="entry name" value="FeS_CyaY"/>
    <property type="match status" value="1"/>
</dbReference>
<dbReference type="FunFam" id="3.30.920.10:FF:000002">
    <property type="entry name" value="Frataxin, mitochondrial"/>
    <property type="match status" value="1"/>
</dbReference>
<dbReference type="CDD" id="cd00503">
    <property type="entry name" value="Frataxin"/>
    <property type="match status" value="1"/>
</dbReference>
<keyword evidence="12" id="KW-0496">Mitochondrion</keyword>
<comment type="similarity">
    <text evidence="2">Belongs to the frataxin family.</text>
</comment>
<evidence type="ECO:0000256" key="11">
    <source>
        <dbReference type="ARBA" id="ARBA00023065"/>
    </source>
</evidence>
<dbReference type="AlphaFoldDB" id="A0A6P6MWS3"/>
<dbReference type="GO" id="GO:0006783">
    <property type="term" value="P:heme biosynthetic process"/>
    <property type="evidence" value="ECO:0007669"/>
    <property type="project" value="UniProtKB-KW"/>
</dbReference>
<dbReference type="KEGG" id="caua:113071758"/>
<organism evidence="17 18">
    <name type="scientific">Carassius auratus</name>
    <name type="common">Goldfish</name>
    <dbReference type="NCBI Taxonomy" id="7957"/>
    <lineage>
        <taxon>Eukaryota</taxon>
        <taxon>Metazoa</taxon>
        <taxon>Chordata</taxon>
        <taxon>Craniata</taxon>
        <taxon>Vertebrata</taxon>
        <taxon>Euteleostomi</taxon>
        <taxon>Actinopterygii</taxon>
        <taxon>Neopterygii</taxon>
        <taxon>Teleostei</taxon>
        <taxon>Ostariophysi</taxon>
        <taxon>Cypriniformes</taxon>
        <taxon>Cyprinidae</taxon>
        <taxon>Cyprininae</taxon>
        <taxon>Carassius</taxon>
    </lineage>
</organism>
<sequence>MSRLTKCYCHLLSLSSTWKCHQQASRLSTMRSGLYLICGGRFRSISSPKTVTRTSVCGGHSQWFDWILKKRELHLSAPLGEKNALHFRELTETEYERLAEETLDALADYFEDLTDESFTGMDYDIVFSNGVLTMKVGSDLGTYVINKQTPNRQIWLSSPISGPKRYDWTGERWVYAHDGMALHNLLSEELSVIFKSNIDLSHLIHS</sequence>
<dbReference type="SUPFAM" id="SSF55387">
    <property type="entry name" value="Frataxin/Nqo15-like"/>
    <property type="match status" value="1"/>
</dbReference>
<evidence type="ECO:0000256" key="15">
    <source>
        <dbReference type="ARBA" id="ARBA00046911"/>
    </source>
</evidence>
<keyword evidence="11" id="KW-0406">Ion transport</keyword>
<dbReference type="CTD" id="2395"/>
<comment type="subcellular location">
    <subcellularLocation>
        <location evidence="1">Mitochondrion</location>
    </subcellularLocation>
</comment>
<name>A0A6P6MWS3_CARAU</name>
<dbReference type="PROSITE" id="PS01344">
    <property type="entry name" value="FRATAXIN_1"/>
    <property type="match status" value="1"/>
</dbReference>
<evidence type="ECO:0000256" key="16">
    <source>
        <dbReference type="ARBA" id="ARBA00047990"/>
    </source>
</evidence>
<dbReference type="GO" id="GO:0004322">
    <property type="term" value="F:ferroxidase activity"/>
    <property type="evidence" value="ECO:0007669"/>
    <property type="project" value="UniProtKB-EC"/>
</dbReference>
<gene>
    <name evidence="18" type="primary">fxn</name>
</gene>
<evidence type="ECO:0000256" key="4">
    <source>
        <dbReference type="ARBA" id="ARBA00014720"/>
    </source>
</evidence>
<keyword evidence="8" id="KW-0809">Transit peptide</keyword>
<dbReference type="SMART" id="SM01219">
    <property type="entry name" value="Frataxin_Cyay"/>
    <property type="match status" value="1"/>
</dbReference>
<keyword evidence="7" id="KW-0410">Iron transport</keyword>
<keyword evidence="9" id="KW-0560">Oxidoreductase</keyword>
<keyword evidence="17" id="KW-1185">Reference proteome</keyword>
<dbReference type="PANTHER" id="PTHR16821">
    <property type="entry name" value="FRATAXIN"/>
    <property type="match status" value="1"/>
</dbReference>
<evidence type="ECO:0000256" key="12">
    <source>
        <dbReference type="ARBA" id="ARBA00023128"/>
    </source>
</evidence>
<keyword evidence="6" id="KW-0813">Transport</keyword>
<evidence type="ECO:0000313" key="17">
    <source>
        <dbReference type="Proteomes" id="UP000515129"/>
    </source>
</evidence>
<dbReference type="PANTHER" id="PTHR16821:SF2">
    <property type="entry name" value="FRATAXIN, MITOCHONDRIAL"/>
    <property type="match status" value="1"/>
</dbReference>
<keyword evidence="13" id="KW-0350">Heme biosynthesis</keyword>
<evidence type="ECO:0000256" key="14">
    <source>
        <dbReference type="ARBA" id="ARBA00045532"/>
    </source>
</evidence>
<dbReference type="Pfam" id="PF01491">
    <property type="entry name" value="Frataxin_Cyay"/>
    <property type="match status" value="1"/>
</dbReference>
<evidence type="ECO:0000256" key="7">
    <source>
        <dbReference type="ARBA" id="ARBA00022496"/>
    </source>
</evidence>